<dbReference type="AlphaFoldDB" id="W1PL62"/>
<dbReference type="HOGENOM" id="CLU_2609243_0_0_1"/>
<reference evidence="2" key="1">
    <citation type="journal article" date="2013" name="Science">
        <title>The Amborella genome and the evolution of flowering plants.</title>
        <authorList>
            <consortium name="Amborella Genome Project"/>
        </authorList>
    </citation>
    <scope>NUCLEOTIDE SEQUENCE [LARGE SCALE GENOMIC DNA]</scope>
</reference>
<evidence type="ECO:0000313" key="1">
    <source>
        <dbReference type="EMBL" id="ERN08763.1"/>
    </source>
</evidence>
<proteinExistence type="predicted"/>
<keyword evidence="2" id="KW-1185">Reference proteome</keyword>
<evidence type="ECO:0000313" key="2">
    <source>
        <dbReference type="Proteomes" id="UP000017836"/>
    </source>
</evidence>
<accession>W1PL62</accession>
<dbReference type="EMBL" id="KI393256">
    <property type="protein sequence ID" value="ERN08763.1"/>
    <property type="molecule type" value="Genomic_DNA"/>
</dbReference>
<dbReference type="Proteomes" id="UP000017836">
    <property type="component" value="Unassembled WGS sequence"/>
</dbReference>
<organism evidence="1 2">
    <name type="scientific">Amborella trichopoda</name>
    <dbReference type="NCBI Taxonomy" id="13333"/>
    <lineage>
        <taxon>Eukaryota</taxon>
        <taxon>Viridiplantae</taxon>
        <taxon>Streptophyta</taxon>
        <taxon>Embryophyta</taxon>
        <taxon>Tracheophyta</taxon>
        <taxon>Spermatophyta</taxon>
        <taxon>Magnoliopsida</taxon>
        <taxon>Amborellales</taxon>
        <taxon>Amborellaceae</taxon>
        <taxon>Amborella</taxon>
    </lineage>
</organism>
<sequence>MDLEREPPKSMNLMDLEREPPKSIDLEREPDGVCERREKTSNIRGLVSCINKRPLKEVERHLQKNANVRISWVLVTLDV</sequence>
<gene>
    <name evidence="1" type="ORF">AMTR_s00017p00248130</name>
</gene>
<protein>
    <submittedName>
        <fullName evidence="1">Uncharacterized protein</fullName>
    </submittedName>
</protein>
<name>W1PL62_AMBTC</name>
<dbReference type="Gramene" id="ERN08763">
    <property type="protein sequence ID" value="ERN08763"/>
    <property type="gene ID" value="AMTR_s00017p00248130"/>
</dbReference>